<evidence type="ECO:0000256" key="1">
    <source>
        <dbReference type="ARBA" id="ARBA00000632"/>
    </source>
</evidence>
<feature type="signal peptide" evidence="8">
    <location>
        <begin position="1"/>
        <end position="18"/>
    </location>
</feature>
<dbReference type="Gene3D" id="1.10.530.10">
    <property type="match status" value="1"/>
</dbReference>
<evidence type="ECO:0000256" key="4">
    <source>
        <dbReference type="ARBA" id="ARBA00022638"/>
    </source>
</evidence>
<dbReference type="RefSeq" id="XP_013792023.1">
    <property type="nucleotide sequence ID" value="XM_013936569.2"/>
</dbReference>
<evidence type="ECO:0000313" key="10">
    <source>
        <dbReference type="RefSeq" id="XP_013792023.1"/>
    </source>
</evidence>
<organism evidence="9 10">
    <name type="scientific">Limulus polyphemus</name>
    <name type="common">Atlantic horseshoe crab</name>
    <dbReference type="NCBI Taxonomy" id="6850"/>
    <lineage>
        <taxon>Eukaryota</taxon>
        <taxon>Metazoa</taxon>
        <taxon>Ecdysozoa</taxon>
        <taxon>Arthropoda</taxon>
        <taxon>Chelicerata</taxon>
        <taxon>Merostomata</taxon>
        <taxon>Xiphosura</taxon>
        <taxon>Limulidae</taxon>
        <taxon>Limulus</taxon>
    </lineage>
</organism>
<sequence>MLKVLIYEVLLVAVTVTGQNYVTRECFDCICEASTGCNINQGCNTYCGPYLISYAYWIETDQPGRTGNKNLYDDFTSCVKKKECAEETIQSYMKIWAKNCVKNKEINCNDVARIHKTGRNGCNGTWFESTQYWRLFQDCYIL</sequence>
<keyword evidence="3" id="KW-0929">Antimicrobial</keyword>
<accession>A0ABM1C0C3</accession>
<protein>
    <recommendedName>
        <fullName evidence="2">lysozyme</fullName>
        <ecNumber evidence="2">3.2.1.17</ecNumber>
    </recommendedName>
</protein>
<evidence type="ECO:0000256" key="6">
    <source>
        <dbReference type="ARBA" id="ARBA00023157"/>
    </source>
</evidence>
<keyword evidence="4" id="KW-0081">Bacteriolytic enzyme</keyword>
<dbReference type="EC" id="3.2.1.17" evidence="2"/>
<dbReference type="CDD" id="cd16890">
    <property type="entry name" value="lyz_i"/>
    <property type="match status" value="1"/>
</dbReference>
<evidence type="ECO:0000256" key="2">
    <source>
        <dbReference type="ARBA" id="ARBA00012732"/>
    </source>
</evidence>
<evidence type="ECO:0000256" key="7">
    <source>
        <dbReference type="ARBA" id="ARBA00023295"/>
    </source>
</evidence>
<feature type="chain" id="PRO_5045588534" description="lysozyme" evidence="8">
    <location>
        <begin position="19"/>
        <end position="142"/>
    </location>
</feature>
<dbReference type="InterPro" id="IPR008597">
    <property type="entry name" value="Invert_lysozyme"/>
</dbReference>
<dbReference type="PROSITE" id="PS51909">
    <property type="entry name" value="LYSOZYME_I"/>
    <property type="match status" value="1"/>
</dbReference>
<keyword evidence="8" id="KW-0732">Signal</keyword>
<dbReference type="Proteomes" id="UP000694941">
    <property type="component" value="Unplaced"/>
</dbReference>
<keyword evidence="5" id="KW-0378">Hydrolase</keyword>
<keyword evidence="6" id="KW-1015">Disulfide bond</keyword>
<evidence type="ECO:0000256" key="8">
    <source>
        <dbReference type="SAM" id="SignalP"/>
    </source>
</evidence>
<dbReference type="PANTHER" id="PTHR11195">
    <property type="entry name" value="DESTABILASE-RELATED"/>
    <property type="match status" value="1"/>
</dbReference>
<evidence type="ECO:0000313" key="9">
    <source>
        <dbReference type="Proteomes" id="UP000694941"/>
    </source>
</evidence>
<comment type="catalytic activity">
    <reaction evidence="1">
        <text>Hydrolysis of (1-&gt;4)-beta-linkages between N-acetylmuramic acid and N-acetyl-D-glucosamine residues in a peptidoglycan and between N-acetyl-D-glucosamine residues in chitodextrins.</text>
        <dbReference type="EC" id="3.2.1.17"/>
    </reaction>
</comment>
<keyword evidence="7" id="KW-0326">Glycosidase</keyword>
<reference evidence="10" key="1">
    <citation type="submission" date="2025-08" db="UniProtKB">
        <authorList>
            <consortium name="RefSeq"/>
        </authorList>
    </citation>
    <scope>IDENTIFICATION</scope>
    <source>
        <tissue evidence="10">Muscle</tissue>
    </source>
</reference>
<evidence type="ECO:0000256" key="3">
    <source>
        <dbReference type="ARBA" id="ARBA00022529"/>
    </source>
</evidence>
<proteinExistence type="predicted"/>
<dbReference type="Pfam" id="PF05497">
    <property type="entry name" value="Destabilase"/>
    <property type="match status" value="1"/>
</dbReference>
<name>A0ABM1C0C3_LIMPO</name>
<keyword evidence="9" id="KW-1185">Reference proteome</keyword>
<dbReference type="GeneID" id="106475894"/>
<gene>
    <name evidence="10" type="primary">LOC106475894</name>
</gene>
<dbReference type="PANTHER" id="PTHR11195:SF13">
    <property type="entry name" value="INVERTEBRATE-TYPE LYSOZYME 2-RELATED"/>
    <property type="match status" value="1"/>
</dbReference>
<evidence type="ECO:0000256" key="5">
    <source>
        <dbReference type="ARBA" id="ARBA00022801"/>
    </source>
</evidence>